<name>A0A518F053_9BACT</name>
<dbReference type="PANTHER" id="PTHR11019:SF159">
    <property type="entry name" value="TRANSCRIPTIONAL REGULATOR-RELATED"/>
    <property type="match status" value="1"/>
</dbReference>
<evidence type="ECO:0000256" key="4">
    <source>
        <dbReference type="ARBA" id="ARBA00023163"/>
    </source>
</evidence>
<evidence type="ECO:0000313" key="6">
    <source>
        <dbReference type="EMBL" id="QDV09713.1"/>
    </source>
</evidence>
<organism evidence="6 7">
    <name type="scientific">Saltatorellus ferox</name>
    <dbReference type="NCBI Taxonomy" id="2528018"/>
    <lineage>
        <taxon>Bacteria</taxon>
        <taxon>Pseudomonadati</taxon>
        <taxon>Planctomycetota</taxon>
        <taxon>Planctomycetia</taxon>
        <taxon>Planctomycetia incertae sedis</taxon>
        <taxon>Saltatorellus</taxon>
    </lineage>
</organism>
<dbReference type="GO" id="GO:0043565">
    <property type="term" value="F:sequence-specific DNA binding"/>
    <property type="evidence" value="ECO:0007669"/>
    <property type="project" value="InterPro"/>
</dbReference>
<gene>
    <name evidence="6" type="primary">ripA</name>
    <name evidence="6" type="ORF">Poly30_52720</name>
</gene>
<dbReference type="GO" id="GO:0003700">
    <property type="term" value="F:DNA-binding transcription factor activity"/>
    <property type="evidence" value="ECO:0007669"/>
    <property type="project" value="InterPro"/>
</dbReference>
<dbReference type="InterPro" id="IPR009057">
    <property type="entry name" value="Homeodomain-like_sf"/>
</dbReference>
<evidence type="ECO:0000256" key="3">
    <source>
        <dbReference type="ARBA" id="ARBA00023125"/>
    </source>
</evidence>
<reference evidence="6 7" key="1">
    <citation type="submission" date="2019-02" db="EMBL/GenBank/DDBJ databases">
        <title>Deep-cultivation of Planctomycetes and their phenomic and genomic characterization uncovers novel biology.</title>
        <authorList>
            <person name="Wiegand S."/>
            <person name="Jogler M."/>
            <person name="Boedeker C."/>
            <person name="Pinto D."/>
            <person name="Vollmers J."/>
            <person name="Rivas-Marin E."/>
            <person name="Kohn T."/>
            <person name="Peeters S.H."/>
            <person name="Heuer A."/>
            <person name="Rast P."/>
            <person name="Oberbeckmann S."/>
            <person name="Bunk B."/>
            <person name="Jeske O."/>
            <person name="Meyerdierks A."/>
            <person name="Storesund J.E."/>
            <person name="Kallscheuer N."/>
            <person name="Luecker S."/>
            <person name="Lage O.M."/>
            <person name="Pohl T."/>
            <person name="Merkel B.J."/>
            <person name="Hornburger P."/>
            <person name="Mueller R.-W."/>
            <person name="Bruemmer F."/>
            <person name="Labrenz M."/>
            <person name="Spormann A.M."/>
            <person name="Op den Camp H."/>
            <person name="Overmann J."/>
            <person name="Amann R."/>
            <person name="Jetten M.S.M."/>
            <person name="Mascher T."/>
            <person name="Medema M.H."/>
            <person name="Devos D.P."/>
            <person name="Kaster A.-K."/>
            <person name="Ovreas L."/>
            <person name="Rohde M."/>
            <person name="Galperin M.Y."/>
            <person name="Jogler C."/>
        </authorList>
    </citation>
    <scope>NUCLEOTIDE SEQUENCE [LARGE SCALE GENOMIC DNA]</scope>
    <source>
        <strain evidence="6 7">Poly30</strain>
    </source>
</reference>
<dbReference type="PROSITE" id="PS00041">
    <property type="entry name" value="HTH_ARAC_FAMILY_1"/>
    <property type="match status" value="1"/>
</dbReference>
<evidence type="ECO:0000256" key="2">
    <source>
        <dbReference type="ARBA" id="ARBA00023015"/>
    </source>
</evidence>
<proteinExistence type="predicted"/>
<keyword evidence="3" id="KW-0238">DNA-binding</keyword>
<dbReference type="Proteomes" id="UP000320390">
    <property type="component" value="Chromosome"/>
</dbReference>
<dbReference type="EMBL" id="CP036434">
    <property type="protein sequence ID" value="QDV09713.1"/>
    <property type="molecule type" value="Genomic_DNA"/>
</dbReference>
<dbReference type="SMART" id="SM00342">
    <property type="entry name" value="HTH_ARAC"/>
    <property type="match status" value="1"/>
</dbReference>
<evidence type="ECO:0000313" key="7">
    <source>
        <dbReference type="Proteomes" id="UP000320390"/>
    </source>
</evidence>
<dbReference type="InterPro" id="IPR018062">
    <property type="entry name" value="HTH_AraC-typ_CS"/>
</dbReference>
<dbReference type="PROSITE" id="PS01124">
    <property type="entry name" value="HTH_ARAC_FAMILY_2"/>
    <property type="match status" value="1"/>
</dbReference>
<keyword evidence="7" id="KW-1185">Reference proteome</keyword>
<keyword evidence="2" id="KW-0805">Transcription regulation</keyword>
<dbReference type="Gene3D" id="1.10.10.60">
    <property type="entry name" value="Homeodomain-like"/>
    <property type="match status" value="1"/>
</dbReference>
<dbReference type="InterPro" id="IPR018060">
    <property type="entry name" value="HTH_AraC"/>
</dbReference>
<dbReference type="PANTHER" id="PTHR11019">
    <property type="entry name" value="HTH-TYPE TRANSCRIPTIONAL REGULATOR NIMR"/>
    <property type="match status" value="1"/>
</dbReference>
<evidence type="ECO:0000256" key="1">
    <source>
        <dbReference type="ARBA" id="ARBA00022491"/>
    </source>
</evidence>
<dbReference type="AlphaFoldDB" id="A0A518F053"/>
<evidence type="ECO:0000259" key="5">
    <source>
        <dbReference type="PROSITE" id="PS01124"/>
    </source>
</evidence>
<keyword evidence="1" id="KW-0678">Repressor</keyword>
<accession>A0A518F053</accession>
<dbReference type="FunFam" id="1.10.10.60:FF:000132">
    <property type="entry name" value="AraC family transcriptional regulator"/>
    <property type="match status" value="1"/>
</dbReference>
<feature type="domain" description="HTH araC/xylS-type" evidence="5">
    <location>
        <begin position="83"/>
        <end position="180"/>
    </location>
</feature>
<sequence length="184" mass="19737">MTGVVRMRTVYLRPGLTGGLPESCCVIGVTPLLRELILETLRVGMLADDIPEHARLAAVLADQITHTREAPLRIKLPTDARARAVAKSAQVDLSLAVPLSELVRGSGASLRTIERLFVQETGMTFGRWLQRVKALHALERLAAGDSVTAAGLAVGYDSTSAFIAMFKRVLGTTPGHYFTDSGPS</sequence>
<dbReference type="SUPFAM" id="SSF46689">
    <property type="entry name" value="Homeodomain-like"/>
    <property type="match status" value="1"/>
</dbReference>
<dbReference type="Pfam" id="PF12833">
    <property type="entry name" value="HTH_18"/>
    <property type="match status" value="1"/>
</dbReference>
<keyword evidence="4" id="KW-0804">Transcription</keyword>
<protein>
    <submittedName>
        <fullName evidence="6">HTH-type transcriptional repressor of iron proteins A</fullName>
    </submittedName>
</protein>